<evidence type="ECO:0000256" key="3">
    <source>
        <dbReference type="ARBA" id="ARBA00022806"/>
    </source>
</evidence>
<dbReference type="Gene3D" id="1.10.486.10">
    <property type="entry name" value="PCRA, domain 4"/>
    <property type="match status" value="1"/>
</dbReference>
<dbReference type="RefSeq" id="WP_407031881.1">
    <property type="nucleotide sequence ID" value="NZ_JAQGEF010000014.1"/>
</dbReference>
<sequence>MLIQLTREQEEILATNRDIVINAVAGSGKTTTLIEYAKSRPANSKILYIAFNSSVRKEAVEKFEKHSLLNVRVETAHSLAFKFIVAGSNWQVNSTGYKSYEWVKILDIKSGDSYVDLMLATHVNNFIAFWCNSAETKVQELNYLATIENAKTRQFVNHFYEAIVNYTRQALAMMNNGTIAITHDFYLKKFQLAMPILPYDYILFDEGQDASAAMLDVFLNQKAIKIIVGDEHQQIYSWRYAINSLQKVDFDKFYLSQSFRFSDEIAFTANHYLKWKPKFLKLENPVRVLGTDADAGNITSRAVIGRTNLALLADAIKRMNNRQLKSCYFEGNINSYLFAEEGGSIYDILNLSRGNTDGIKSPLIASMPDMKALDEYIENTEDRNLSMLVDMVKQFGQSLPNYVSQLQNMHVDDKNKADIIYSTVHRCKGLEYDEVTLLDDFINEQKFSKLLSEINSGDKSLITVIEEVNLVYVAATRARIKLNLPQALSPFRNVFIQVNDNSNNERIIIDTPTGVRRLRKLNASPNASHSTIESRAQYKFRNNGAAWHKDDDKTLEDLFKQGQSLKELGEYFGRTNSAISSRLKKLRLIEGYDEYNDF</sequence>
<dbReference type="InterPro" id="IPR014016">
    <property type="entry name" value="UvrD-like_ATP-bd"/>
</dbReference>
<evidence type="ECO:0000256" key="4">
    <source>
        <dbReference type="ARBA" id="ARBA00022840"/>
    </source>
</evidence>
<dbReference type="PANTHER" id="PTHR11070:SF30">
    <property type="entry name" value="F-BOX DNA HELICASE 1"/>
    <property type="match status" value="1"/>
</dbReference>
<proteinExistence type="predicted"/>
<evidence type="ECO:0000259" key="10">
    <source>
        <dbReference type="PROSITE" id="PS51198"/>
    </source>
</evidence>
<keyword evidence="5" id="KW-0413">Isomerase</keyword>
<dbReference type="EMBL" id="JAQGEF010000014">
    <property type="protein sequence ID" value="MDA3615554.1"/>
    <property type="molecule type" value="Genomic_DNA"/>
</dbReference>
<evidence type="ECO:0000256" key="5">
    <source>
        <dbReference type="ARBA" id="ARBA00023235"/>
    </source>
</evidence>
<dbReference type="SUPFAM" id="SSF52540">
    <property type="entry name" value="P-loop containing nucleoside triphosphate hydrolases"/>
    <property type="match status" value="1"/>
</dbReference>
<dbReference type="PROSITE" id="PS51198">
    <property type="entry name" value="UVRD_HELICASE_ATP_BIND"/>
    <property type="match status" value="1"/>
</dbReference>
<keyword evidence="12" id="KW-1185">Reference proteome</keyword>
<dbReference type="Pfam" id="PF13361">
    <property type="entry name" value="UvrD_C"/>
    <property type="match status" value="1"/>
</dbReference>
<comment type="catalytic activity">
    <reaction evidence="8">
        <text>ATP + H2O = ADP + phosphate + H(+)</text>
        <dbReference type="Rhea" id="RHEA:13065"/>
        <dbReference type="ChEBI" id="CHEBI:15377"/>
        <dbReference type="ChEBI" id="CHEBI:15378"/>
        <dbReference type="ChEBI" id="CHEBI:30616"/>
        <dbReference type="ChEBI" id="CHEBI:43474"/>
        <dbReference type="ChEBI" id="CHEBI:456216"/>
        <dbReference type="EC" id="5.6.2.4"/>
    </reaction>
</comment>
<keyword evidence="1 9" id="KW-0547">Nucleotide-binding</keyword>
<dbReference type="EC" id="5.6.2.4" evidence="7"/>
<dbReference type="PANTHER" id="PTHR11070">
    <property type="entry name" value="UVRD / RECB / PCRA DNA HELICASE FAMILY MEMBER"/>
    <property type="match status" value="1"/>
</dbReference>
<evidence type="ECO:0000256" key="7">
    <source>
        <dbReference type="ARBA" id="ARBA00034808"/>
    </source>
</evidence>
<evidence type="ECO:0000256" key="6">
    <source>
        <dbReference type="ARBA" id="ARBA00034617"/>
    </source>
</evidence>
<gene>
    <name evidence="11" type="ORF">O3P16_12105</name>
</gene>
<evidence type="ECO:0000256" key="1">
    <source>
        <dbReference type="ARBA" id="ARBA00022741"/>
    </source>
</evidence>
<keyword evidence="2 9" id="KW-0378">Hydrolase</keyword>
<organism evidence="11 12">
    <name type="scientific">Polluticaenibacter yanchengensis</name>
    <dbReference type="NCBI Taxonomy" id="3014562"/>
    <lineage>
        <taxon>Bacteria</taxon>
        <taxon>Pseudomonadati</taxon>
        <taxon>Bacteroidota</taxon>
        <taxon>Chitinophagia</taxon>
        <taxon>Chitinophagales</taxon>
        <taxon>Chitinophagaceae</taxon>
        <taxon>Polluticaenibacter</taxon>
    </lineage>
</organism>
<keyword evidence="4 9" id="KW-0067">ATP-binding</keyword>
<protein>
    <recommendedName>
        <fullName evidence="7">DNA 3'-5' helicase</fullName>
        <ecNumber evidence="7">5.6.2.4</ecNumber>
    </recommendedName>
</protein>
<feature type="binding site" evidence="9">
    <location>
        <begin position="23"/>
        <end position="30"/>
    </location>
    <ligand>
        <name>ATP</name>
        <dbReference type="ChEBI" id="CHEBI:30616"/>
    </ligand>
</feature>
<reference evidence="11 12" key="1">
    <citation type="submission" date="2022-12" db="EMBL/GenBank/DDBJ databases">
        <title>Chitinophagaceae gen. sp. nov., a new member of the family Chitinophagaceae, isolated from soil in a chemical factory.</title>
        <authorList>
            <person name="Ke Z."/>
        </authorList>
    </citation>
    <scope>NUCLEOTIDE SEQUENCE [LARGE SCALE GENOMIC DNA]</scope>
    <source>
        <strain evidence="11 12">LY-5</strain>
    </source>
</reference>
<dbReference type="Pfam" id="PF00580">
    <property type="entry name" value="UvrD-helicase"/>
    <property type="match status" value="1"/>
</dbReference>
<dbReference type="InterPro" id="IPR027417">
    <property type="entry name" value="P-loop_NTPase"/>
</dbReference>
<evidence type="ECO:0000256" key="2">
    <source>
        <dbReference type="ARBA" id="ARBA00022801"/>
    </source>
</evidence>
<dbReference type="InterPro" id="IPR000212">
    <property type="entry name" value="DNA_helicase_UvrD/REP"/>
</dbReference>
<accession>A0ABT4ULR1</accession>
<feature type="domain" description="UvrD-like helicase ATP-binding" evidence="10">
    <location>
        <begin position="2"/>
        <end position="274"/>
    </location>
</feature>
<comment type="catalytic activity">
    <reaction evidence="6">
        <text>Couples ATP hydrolysis with the unwinding of duplex DNA by translocating in the 3'-5' direction.</text>
        <dbReference type="EC" id="5.6.2.4"/>
    </reaction>
</comment>
<dbReference type="Gene3D" id="3.40.50.300">
    <property type="entry name" value="P-loop containing nucleotide triphosphate hydrolases"/>
    <property type="match status" value="2"/>
</dbReference>
<comment type="caution">
    <text evidence="11">The sequence shown here is derived from an EMBL/GenBank/DDBJ whole genome shotgun (WGS) entry which is preliminary data.</text>
</comment>
<evidence type="ECO:0000313" key="11">
    <source>
        <dbReference type="EMBL" id="MDA3615554.1"/>
    </source>
</evidence>
<evidence type="ECO:0000313" key="12">
    <source>
        <dbReference type="Proteomes" id="UP001210231"/>
    </source>
</evidence>
<keyword evidence="3 9" id="KW-0347">Helicase</keyword>
<dbReference type="Proteomes" id="UP001210231">
    <property type="component" value="Unassembled WGS sequence"/>
</dbReference>
<dbReference type="InterPro" id="IPR014017">
    <property type="entry name" value="DNA_helicase_UvrD-like_C"/>
</dbReference>
<name>A0ABT4ULR1_9BACT</name>
<evidence type="ECO:0000256" key="9">
    <source>
        <dbReference type="PROSITE-ProRule" id="PRU00560"/>
    </source>
</evidence>
<evidence type="ECO:0000256" key="8">
    <source>
        <dbReference type="ARBA" id="ARBA00048988"/>
    </source>
</evidence>